<dbReference type="RefSeq" id="WP_347435544.1">
    <property type="nucleotide sequence ID" value="NZ_CP089291.1"/>
</dbReference>
<keyword evidence="1" id="KW-0378">Hydrolase</keyword>
<dbReference type="PRINTS" id="PR01002">
    <property type="entry name" value="FLGFLGJ"/>
</dbReference>
<protein>
    <submittedName>
        <fullName evidence="3">Glucosaminidase domain-containing protein</fullName>
    </submittedName>
</protein>
<sequence>MQPQDFISTIAQAAQEFQIQSNVFASVTIAQAALETGWCNFLPVDKYTGKQSYNLFGVQGNGPNGHVLCDTQEYYNDRLATVEVQFAAYDNFFESIAGHAQVLLRDNFAPVREAATPEEACRQLYRCHYATDPGYADKLIAIIDEFGLKQYDFSRGDLQMIAEMQQQMITLQNQVRALQEQLNAYNDPTVSVWAAAAIKKAEAKKTIVGDTAGHINPKAPVTREQLAVILDRLGLLGK</sequence>
<dbReference type="Pfam" id="PF01832">
    <property type="entry name" value="Glucosaminidase"/>
    <property type="match status" value="1"/>
</dbReference>
<dbReference type="InterPro" id="IPR002901">
    <property type="entry name" value="MGlyc_endo_b_GlcNAc-like_dom"/>
</dbReference>
<gene>
    <name evidence="3" type="ORF">LSG31_13030</name>
</gene>
<dbReference type="Pfam" id="PF00395">
    <property type="entry name" value="SLH"/>
    <property type="match status" value="1"/>
</dbReference>
<dbReference type="PANTHER" id="PTHR33308">
    <property type="entry name" value="PEPTIDOGLYCAN HYDROLASE FLGJ"/>
    <property type="match status" value="1"/>
</dbReference>
<dbReference type="InterPro" id="IPR001119">
    <property type="entry name" value="SLH_dom"/>
</dbReference>
<dbReference type="InterPro" id="IPR051056">
    <property type="entry name" value="Glycosyl_Hydrolase_73"/>
</dbReference>
<proteinExistence type="predicted"/>
<dbReference type="PANTHER" id="PTHR33308:SF9">
    <property type="entry name" value="PEPTIDOGLYCAN HYDROLASE FLGJ"/>
    <property type="match status" value="1"/>
</dbReference>
<dbReference type="Gene3D" id="1.10.530.10">
    <property type="match status" value="1"/>
</dbReference>
<dbReference type="Gene3D" id="4.10.80.30">
    <property type="entry name" value="DNA polymerase, domain 6"/>
    <property type="match status" value="1"/>
</dbReference>
<dbReference type="SMART" id="SM00047">
    <property type="entry name" value="LYZ2"/>
    <property type="match status" value="1"/>
</dbReference>
<name>A0ABY4CFS4_9BACL</name>
<feature type="domain" description="SLH" evidence="2">
    <location>
        <begin position="181"/>
        <end position="238"/>
    </location>
</feature>
<evidence type="ECO:0000256" key="1">
    <source>
        <dbReference type="ARBA" id="ARBA00022801"/>
    </source>
</evidence>
<dbReference type="EMBL" id="CP089291">
    <property type="protein sequence ID" value="UOF88864.1"/>
    <property type="molecule type" value="Genomic_DNA"/>
</dbReference>
<evidence type="ECO:0000313" key="4">
    <source>
        <dbReference type="Proteomes" id="UP000830167"/>
    </source>
</evidence>
<evidence type="ECO:0000259" key="2">
    <source>
        <dbReference type="PROSITE" id="PS51272"/>
    </source>
</evidence>
<reference evidence="3" key="1">
    <citation type="submission" date="2021-12" db="EMBL/GenBank/DDBJ databases">
        <title>Alicyclobacillaceae gen. nov., sp. nov., isolated from chalcocite enrichment system.</title>
        <authorList>
            <person name="Jiang Z."/>
        </authorList>
    </citation>
    <scope>NUCLEOTIDE SEQUENCE</scope>
    <source>
        <strain evidence="3">MYW30-H2</strain>
    </source>
</reference>
<dbReference type="Proteomes" id="UP000830167">
    <property type="component" value="Chromosome"/>
</dbReference>
<dbReference type="PROSITE" id="PS51272">
    <property type="entry name" value="SLH"/>
    <property type="match status" value="1"/>
</dbReference>
<accession>A0ABY4CFS4</accession>
<evidence type="ECO:0000313" key="3">
    <source>
        <dbReference type="EMBL" id="UOF88864.1"/>
    </source>
</evidence>
<organism evidence="3 4">
    <name type="scientific">Fodinisporobacter ferrooxydans</name>
    <dbReference type="NCBI Taxonomy" id="2901836"/>
    <lineage>
        <taxon>Bacteria</taxon>
        <taxon>Bacillati</taxon>
        <taxon>Bacillota</taxon>
        <taxon>Bacilli</taxon>
        <taxon>Bacillales</taxon>
        <taxon>Alicyclobacillaceae</taxon>
        <taxon>Fodinisporobacter</taxon>
    </lineage>
</organism>
<keyword evidence="4" id="KW-1185">Reference proteome</keyword>